<comment type="caution">
    <text evidence="1">The sequence shown here is derived from an EMBL/GenBank/DDBJ whole genome shotgun (WGS) entry which is preliminary data.</text>
</comment>
<accession>A0A1G2HYG6</accession>
<sequence length="97" mass="11072">MTYLTELQKAERNGLDFEPYKDYEEAMDTLLDARYEAGKACGSKEIMAKLEHCLGIDSRGLEAGDRRPFLGVNMETVKAVFHYLDKDTEYQEISAIN</sequence>
<evidence type="ECO:0000313" key="2">
    <source>
        <dbReference type="Proteomes" id="UP000179183"/>
    </source>
</evidence>
<gene>
    <name evidence="1" type="ORF">A3D34_00445</name>
</gene>
<dbReference type="EMBL" id="MHOQ01000009">
    <property type="protein sequence ID" value="OGZ67240.1"/>
    <property type="molecule type" value="Genomic_DNA"/>
</dbReference>
<reference evidence="1 2" key="1">
    <citation type="journal article" date="2016" name="Nat. Commun.">
        <title>Thousands of microbial genomes shed light on interconnected biogeochemical processes in an aquifer system.</title>
        <authorList>
            <person name="Anantharaman K."/>
            <person name="Brown C.T."/>
            <person name="Hug L.A."/>
            <person name="Sharon I."/>
            <person name="Castelle C.J."/>
            <person name="Probst A.J."/>
            <person name="Thomas B.C."/>
            <person name="Singh A."/>
            <person name="Wilkins M.J."/>
            <person name="Karaoz U."/>
            <person name="Brodie E.L."/>
            <person name="Williams K.H."/>
            <person name="Hubbard S.S."/>
            <person name="Banfield J.F."/>
        </authorList>
    </citation>
    <scope>NUCLEOTIDE SEQUENCE [LARGE SCALE GENOMIC DNA]</scope>
</reference>
<proteinExistence type="predicted"/>
<name>A0A1G2HYG6_9BACT</name>
<protein>
    <submittedName>
        <fullName evidence="1">Uncharacterized protein</fullName>
    </submittedName>
</protein>
<organism evidence="1 2">
    <name type="scientific">Candidatus Staskawiczbacteria bacterium RIFCSPHIGHO2_02_FULL_33_16</name>
    <dbReference type="NCBI Taxonomy" id="1802204"/>
    <lineage>
        <taxon>Bacteria</taxon>
        <taxon>Candidatus Staskawicziibacteriota</taxon>
    </lineage>
</organism>
<evidence type="ECO:0000313" key="1">
    <source>
        <dbReference type="EMBL" id="OGZ67240.1"/>
    </source>
</evidence>
<dbReference type="Proteomes" id="UP000179183">
    <property type="component" value="Unassembled WGS sequence"/>
</dbReference>
<dbReference type="AlphaFoldDB" id="A0A1G2HYG6"/>